<keyword evidence="6" id="KW-0460">Magnesium</keyword>
<comment type="cofactor">
    <cofactor evidence="2">
        <name>Mg(2+)</name>
        <dbReference type="ChEBI" id="CHEBI:18420"/>
    </cofactor>
</comment>
<dbReference type="EMBL" id="LGRX02001896">
    <property type="protein sequence ID" value="KAK3285260.1"/>
    <property type="molecule type" value="Genomic_DNA"/>
</dbReference>
<dbReference type="SMART" id="SM00331">
    <property type="entry name" value="PP2C_SIG"/>
    <property type="match status" value="1"/>
</dbReference>
<evidence type="ECO:0000256" key="4">
    <source>
        <dbReference type="ARBA" id="ARBA00022723"/>
    </source>
</evidence>
<dbReference type="PANTHER" id="PTHR47992">
    <property type="entry name" value="PROTEIN PHOSPHATASE"/>
    <property type="match status" value="1"/>
</dbReference>
<dbReference type="GO" id="GO:0046872">
    <property type="term" value="F:metal ion binding"/>
    <property type="evidence" value="ECO:0007669"/>
    <property type="project" value="UniProtKB-KW"/>
</dbReference>
<dbReference type="InterPro" id="IPR001932">
    <property type="entry name" value="PPM-type_phosphatase-like_dom"/>
</dbReference>
<dbReference type="SMART" id="SM00332">
    <property type="entry name" value="PP2Cc"/>
    <property type="match status" value="1"/>
</dbReference>
<keyword evidence="5 9" id="KW-0378">Hydrolase</keyword>
<evidence type="ECO:0000256" key="9">
    <source>
        <dbReference type="RuleBase" id="RU003465"/>
    </source>
</evidence>
<dbReference type="PROSITE" id="PS51746">
    <property type="entry name" value="PPM_2"/>
    <property type="match status" value="1"/>
</dbReference>
<organism evidence="12 13">
    <name type="scientific">Cymbomonas tetramitiformis</name>
    <dbReference type="NCBI Taxonomy" id="36881"/>
    <lineage>
        <taxon>Eukaryota</taxon>
        <taxon>Viridiplantae</taxon>
        <taxon>Chlorophyta</taxon>
        <taxon>Pyramimonadophyceae</taxon>
        <taxon>Pyramimonadales</taxon>
        <taxon>Pyramimonadaceae</taxon>
        <taxon>Cymbomonas</taxon>
    </lineage>
</organism>
<reference evidence="12 13" key="1">
    <citation type="journal article" date="2015" name="Genome Biol. Evol.">
        <title>Comparative Genomics of a Bacterivorous Green Alga Reveals Evolutionary Causalities and Consequences of Phago-Mixotrophic Mode of Nutrition.</title>
        <authorList>
            <person name="Burns J.A."/>
            <person name="Paasch A."/>
            <person name="Narechania A."/>
            <person name="Kim E."/>
        </authorList>
    </citation>
    <scope>NUCLEOTIDE SEQUENCE [LARGE SCALE GENOMIC DNA]</scope>
    <source>
        <strain evidence="12 13">PLY_AMNH</strain>
    </source>
</reference>
<dbReference type="InterPro" id="IPR000222">
    <property type="entry name" value="PP2C_BS"/>
</dbReference>
<evidence type="ECO:0000256" key="1">
    <source>
        <dbReference type="ARBA" id="ARBA00001936"/>
    </source>
</evidence>
<keyword evidence="7 9" id="KW-0904">Protein phosphatase</keyword>
<comment type="caution">
    <text evidence="12">The sequence shown here is derived from an EMBL/GenBank/DDBJ whole genome shotgun (WGS) entry which is preliminary data.</text>
</comment>
<accession>A0AAE0LHR9</accession>
<dbReference type="CDD" id="cd00143">
    <property type="entry name" value="PP2Cc"/>
    <property type="match status" value="1"/>
</dbReference>
<proteinExistence type="inferred from homology"/>
<dbReference type="InterPro" id="IPR015655">
    <property type="entry name" value="PP2C"/>
</dbReference>
<keyword evidence="13" id="KW-1185">Reference proteome</keyword>
<dbReference type="PROSITE" id="PS01032">
    <property type="entry name" value="PPM_1"/>
    <property type="match status" value="1"/>
</dbReference>
<name>A0AAE0LHR9_9CHLO</name>
<feature type="domain" description="PPM-type phosphatase" evidence="11">
    <location>
        <begin position="55"/>
        <end position="365"/>
    </location>
</feature>
<keyword evidence="8" id="KW-0464">Manganese</keyword>
<evidence type="ECO:0000313" key="12">
    <source>
        <dbReference type="EMBL" id="KAK3285260.1"/>
    </source>
</evidence>
<dbReference type="SUPFAM" id="SSF81606">
    <property type="entry name" value="PP2C-like"/>
    <property type="match status" value="1"/>
</dbReference>
<comment type="cofactor">
    <cofactor evidence="1">
        <name>Mn(2+)</name>
        <dbReference type="ChEBI" id="CHEBI:29035"/>
    </cofactor>
</comment>
<evidence type="ECO:0000256" key="8">
    <source>
        <dbReference type="ARBA" id="ARBA00023211"/>
    </source>
</evidence>
<comment type="similarity">
    <text evidence="9">Belongs to the PP2C family.</text>
</comment>
<dbReference type="Gene3D" id="3.60.40.10">
    <property type="entry name" value="PPM-type phosphatase domain"/>
    <property type="match status" value="1"/>
</dbReference>
<gene>
    <name evidence="12" type="ORF">CYMTET_7123</name>
</gene>
<dbReference type="InterPro" id="IPR036457">
    <property type="entry name" value="PPM-type-like_dom_sf"/>
</dbReference>
<evidence type="ECO:0000259" key="11">
    <source>
        <dbReference type="PROSITE" id="PS51746"/>
    </source>
</evidence>
<evidence type="ECO:0000256" key="5">
    <source>
        <dbReference type="ARBA" id="ARBA00022801"/>
    </source>
</evidence>
<evidence type="ECO:0000256" key="10">
    <source>
        <dbReference type="SAM" id="MobiDB-lite"/>
    </source>
</evidence>
<dbReference type="AlphaFoldDB" id="A0AAE0LHR9"/>
<keyword evidence="4" id="KW-0479">Metal-binding</keyword>
<dbReference type="GO" id="GO:0004722">
    <property type="term" value="F:protein serine/threonine phosphatase activity"/>
    <property type="evidence" value="ECO:0007669"/>
    <property type="project" value="UniProtKB-EC"/>
</dbReference>
<feature type="region of interest" description="Disordered" evidence="10">
    <location>
        <begin position="1"/>
        <end position="25"/>
    </location>
</feature>
<evidence type="ECO:0000313" key="13">
    <source>
        <dbReference type="Proteomes" id="UP001190700"/>
    </source>
</evidence>
<evidence type="ECO:0000256" key="2">
    <source>
        <dbReference type="ARBA" id="ARBA00001946"/>
    </source>
</evidence>
<dbReference type="Proteomes" id="UP001190700">
    <property type="component" value="Unassembled WGS sequence"/>
</dbReference>
<dbReference type="EC" id="3.1.3.16" evidence="3"/>
<protein>
    <recommendedName>
        <fullName evidence="3">protein-serine/threonine phosphatase</fullName>
        <ecNumber evidence="3">3.1.3.16</ecNumber>
    </recommendedName>
</protein>
<evidence type="ECO:0000256" key="6">
    <source>
        <dbReference type="ARBA" id="ARBA00022842"/>
    </source>
</evidence>
<dbReference type="Pfam" id="PF00481">
    <property type="entry name" value="PP2C"/>
    <property type="match status" value="1"/>
</dbReference>
<sequence length="446" mass="50267">MGCAQSSAPAGSGQVPTEPQNPLLENDENLKHMNLKRRQTQKTTELQLGAKLKLKYAYICQQGHYPDKPNYVCQDQCTVIDRFEDLEDQAFMGVFDGHGQVGAGDLISKLAKEKIPHFFRILRSSQKYQHFGNSAHPKPDLKKSAYSAAFIKANKSIISEVKEKSNMSGSTAVTAFFCEDAVHVANVGDSRAILLRSYGSECTIVELSKDQTPFREDERQRILKSHKNADIMTMGMKYGDVPVSEDYGDEEDLFGAGADPPRIWMKGEKYPGCAFTRSIGDSIGKTVGIFAEPEIYSRKLRKEDKYLVIASDGIFEFLSNDDVMQVVLQHDDPYEACEELVKTAFSTWLQYDERADDITVIVVHIEMVDDGQKSLWDSASEKAMETVLKKQLRKSSKASRLHAVVKHAQRRFGDKENAVLSIFPNQELEKKILPNKVELNYELEEE</sequence>
<evidence type="ECO:0000256" key="7">
    <source>
        <dbReference type="ARBA" id="ARBA00022912"/>
    </source>
</evidence>
<evidence type="ECO:0000256" key="3">
    <source>
        <dbReference type="ARBA" id="ARBA00013081"/>
    </source>
</evidence>
<feature type="compositionally biased region" description="Polar residues" evidence="10">
    <location>
        <begin position="1"/>
        <end position="20"/>
    </location>
</feature>